<sequence>MEINPRYGGKEATCEQRQALSERVAAWNATQGRKLRPVAEQLSQRYIAGELSLTEINAQLDRYYSTGQRN</sequence>
<proteinExistence type="predicted"/>
<organism evidence="1 2">
    <name type="scientific">Hymenobacter ginsengisoli</name>
    <dbReference type="NCBI Taxonomy" id="1051626"/>
    <lineage>
        <taxon>Bacteria</taxon>
        <taxon>Pseudomonadati</taxon>
        <taxon>Bacteroidota</taxon>
        <taxon>Cytophagia</taxon>
        <taxon>Cytophagales</taxon>
        <taxon>Hymenobacteraceae</taxon>
        <taxon>Hymenobacter</taxon>
    </lineage>
</organism>
<keyword evidence="2" id="KW-1185">Reference proteome</keyword>
<gene>
    <name evidence="1" type="ORF">GCM10023172_00750</name>
</gene>
<reference evidence="2" key="1">
    <citation type="journal article" date="2019" name="Int. J. Syst. Evol. Microbiol.">
        <title>The Global Catalogue of Microorganisms (GCM) 10K type strain sequencing project: providing services to taxonomists for standard genome sequencing and annotation.</title>
        <authorList>
            <consortium name="The Broad Institute Genomics Platform"/>
            <consortium name="The Broad Institute Genome Sequencing Center for Infectious Disease"/>
            <person name="Wu L."/>
            <person name="Ma J."/>
        </authorList>
    </citation>
    <scope>NUCLEOTIDE SEQUENCE [LARGE SCALE GENOMIC DNA]</scope>
    <source>
        <strain evidence="2">JCM 17841</strain>
    </source>
</reference>
<protein>
    <recommendedName>
        <fullName evidence="3">Antitoxin VbhA domain-containing protein</fullName>
    </recommendedName>
</protein>
<evidence type="ECO:0000313" key="1">
    <source>
        <dbReference type="EMBL" id="GAA4492903.1"/>
    </source>
</evidence>
<evidence type="ECO:0000313" key="2">
    <source>
        <dbReference type="Proteomes" id="UP001501243"/>
    </source>
</evidence>
<accession>A0ABP8PXA8</accession>
<dbReference type="Proteomes" id="UP001501243">
    <property type="component" value="Unassembled WGS sequence"/>
</dbReference>
<evidence type="ECO:0008006" key="3">
    <source>
        <dbReference type="Google" id="ProtNLM"/>
    </source>
</evidence>
<dbReference type="EMBL" id="BAABGQ010000001">
    <property type="protein sequence ID" value="GAA4492903.1"/>
    <property type="molecule type" value="Genomic_DNA"/>
</dbReference>
<name>A0ABP8PXA8_9BACT</name>
<dbReference type="RefSeq" id="WP_208133626.1">
    <property type="nucleotide sequence ID" value="NZ_BAABGQ010000001.1"/>
</dbReference>
<comment type="caution">
    <text evidence="1">The sequence shown here is derived from an EMBL/GenBank/DDBJ whole genome shotgun (WGS) entry which is preliminary data.</text>
</comment>